<comment type="caution">
    <text evidence="2">The sequence shown here is derived from an EMBL/GenBank/DDBJ whole genome shotgun (WGS) entry which is preliminary data.</text>
</comment>
<feature type="domain" description="YdhG-like" evidence="1">
    <location>
        <begin position="2"/>
        <end position="99"/>
    </location>
</feature>
<dbReference type="SUPFAM" id="SSF159888">
    <property type="entry name" value="YdhG-like"/>
    <property type="match status" value="1"/>
</dbReference>
<dbReference type="Gene3D" id="3.90.1150.200">
    <property type="match status" value="1"/>
</dbReference>
<dbReference type="Pfam" id="PF08818">
    <property type="entry name" value="DUF1801"/>
    <property type="match status" value="1"/>
</dbReference>
<dbReference type="InterPro" id="IPR014922">
    <property type="entry name" value="YdhG-like"/>
</dbReference>
<name>A0A3E1NTN7_9BACT</name>
<dbReference type="Proteomes" id="UP000261174">
    <property type="component" value="Unassembled WGS sequence"/>
</dbReference>
<dbReference type="InterPro" id="IPR016786">
    <property type="entry name" value="YdeI_bac"/>
</dbReference>
<sequence>MWEKETEKLRKIVLDCGLNEETKWGKPCFDYEGKNIVIIQGFKDYCALLFFKGALLTDPDGILVKTGEHTQVGRQARFNNVKEISQVAAGLKACIFEAIAVEKAGLKVDTKKTPVKIPEELAAQFKKQPKLKKAFEGLTPGRQKAYVFFFSGAKQEKTREARIAKYVPKILEGKGIND</sequence>
<dbReference type="Pfam" id="PF13376">
    <property type="entry name" value="OmdA"/>
    <property type="match status" value="1"/>
</dbReference>
<dbReference type="RefSeq" id="WP_116857152.1">
    <property type="nucleotide sequence ID" value="NZ_QTJV01000016.1"/>
</dbReference>
<proteinExistence type="predicted"/>
<gene>
    <name evidence="2" type="ORF">DXN04_30220</name>
</gene>
<protein>
    <recommendedName>
        <fullName evidence="1">YdhG-like domain-containing protein</fullName>
    </recommendedName>
</protein>
<dbReference type="OrthoDB" id="214150at2"/>
<keyword evidence="3" id="KW-1185">Reference proteome</keyword>
<evidence type="ECO:0000259" key="1">
    <source>
        <dbReference type="Pfam" id="PF08818"/>
    </source>
</evidence>
<reference evidence="2 3" key="1">
    <citation type="submission" date="2018-08" db="EMBL/GenBank/DDBJ databases">
        <title>Chitinophaga sp. K20C18050901, a novel bacterium isolated from forest soil.</title>
        <authorList>
            <person name="Wang C."/>
        </authorList>
    </citation>
    <scope>NUCLEOTIDE SEQUENCE [LARGE SCALE GENOMIC DNA]</scope>
    <source>
        <strain evidence="2 3">K20C18050901</strain>
    </source>
</reference>
<accession>A0A3E1NTN7</accession>
<organism evidence="2 3">
    <name type="scientific">Chitinophaga silvisoli</name>
    <dbReference type="NCBI Taxonomy" id="2291814"/>
    <lineage>
        <taxon>Bacteria</taxon>
        <taxon>Pseudomonadati</taxon>
        <taxon>Bacteroidota</taxon>
        <taxon>Chitinophagia</taxon>
        <taxon>Chitinophagales</taxon>
        <taxon>Chitinophagaceae</taxon>
        <taxon>Chitinophaga</taxon>
    </lineage>
</organism>
<dbReference type="PIRSF" id="PIRSF021308">
    <property type="entry name" value="UCP021308"/>
    <property type="match status" value="1"/>
</dbReference>
<evidence type="ECO:0000313" key="2">
    <source>
        <dbReference type="EMBL" id="RFM31118.1"/>
    </source>
</evidence>
<evidence type="ECO:0000313" key="3">
    <source>
        <dbReference type="Proteomes" id="UP000261174"/>
    </source>
</evidence>
<dbReference type="EMBL" id="QTJV01000016">
    <property type="protein sequence ID" value="RFM31118.1"/>
    <property type="molecule type" value="Genomic_DNA"/>
</dbReference>
<dbReference type="AlphaFoldDB" id="A0A3E1NTN7"/>